<reference evidence="1" key="1">
    <citation type="journal article" date="2022" name="bioRxiv">
        <title>Sequencing and chromosome-scale assembly of the giantPleurodeles waltlgenome.</title>
        <authorList>
            <person name="Brown T."/>
            <person name="Elewa A."/>
            <person name="Iarovenko S."/>
            <person name="Subramanian E."/>
            <person name="Araus A.J."/>
            <person name="Petzold A."/>
            <person name="Susuki M."/>
            <person name="Suzuki K.-i.T."/>
            <person name="Hayashi T."/>
            <person name="Toyoda A."/>
            <person name="Oliveira C."/>
            <person name="Osipova E."/>
            <person name="Leigh N.D."/>
            <person name="Simon A."/>
            <person name="Yun M.H."/>
        </authorList>
    </citation>
    <scope>NUCLEOTIDE SEQUENCE</scope>
    <source>
        <strain evidence="1">20211129_DDA</strain>
        <tissue evidence="1">Liver</tissue>
    </source>
</reference>
<proteinExistence type="predicted"/>
<dbReference type="EMBL" id="JANPWB010000015">
    <property type="protein sequence ID" value="KAJ1091021.1"/>
    <property type="molecule type" value="Genomic_DNA"/>
</dbReference>
<accession>A0AAV7LH94</accession>
<evidence type="ECO:0000313" key="1">
    <source>
        <dbReference type="EMBL" id="KAJ1091021.1"/>
    </source>
</evidence>
<name>A0AAV7LH94_PLEWA</name>
<gene>
    <name evidence="1" type="ORF">NDU88_004149</name>
</gene>
<dbReference type="AlphaFoldDB" id="A0AAV7LH94"/>
<sequence length="75" mass="8297">MAGDAHARAPFSPSIRYVESFAAYGMPPGLSLQTVFFDNRRRRLEEVSHDTDAYCEKHSLTPLAVRDNAVTEGGL</sequence>
<dbReference type="Proteomes" id="UP001066276">
    <property type="component" value="Chromosome 11"/>
</dbReference>
<organism evidence="1 2">
    <name type="scientific">Pleurodeles waltl</name>
    <name type="common">Iberian ribbed newt</name>
    <dbReference type="NCBI Taxonomy" id="8319"/>
    <lineage>
        <taxon>Eukaryota</taxon>
        <taxon>Metazoa</taxon>
        <taxon>Chordata</taxon>
        <taxon>Craniata</taxon>
        <taxon>Vertebrata</taxon>
        <taxon>Euteleostomi</taxon>
        <taxon>Amphibia</taxon>
        <taxon>Batrachia</taxon>
        <taxon>Caudata</taxon>
        <taxon>Salamandroidea</taxon>
        <taxon>Salamandridae</taxon>
        <taxon>Pleurodelinae</taxon>
        <taxon>Pleurodeles</taxon>
    </lineage>
</organism>
<keyword evidence="2" id="KW-1185">Reference proteome</keyword>
<comment type="caution">
    <text evidence="1">The sequence shown here is derived from an EMBL/GenBank/DDBJ whole genome shotgun (WGS) entry which is preliminary data.</text>
</comment>
<evidence type="ECO:0000313" key="2">
    <source>
        <dbReference type="Proteomes" id="UP001066276"/>
    </source>
</evidence>
<protein>
    <submittedName>
        <fullName evidence="1">Uncharacterized protein</fullName>
    </submittedName>
</protein>